<dbReference type="RefSeq" id="WP_013453447.1">
    <property type="nucleotide sequence ID" value="NC_014759.1"/>
</dbReference>
<organism evidence="1 2">
    <name type="scientific">Marivirga tractuosa (strain ATCC 23168 / DSM 4126 / NBRC 15989 / NCIMB 1408 / VKM B-1430 / H-43)</name>
    <name type="common">Microscilla tractuosa</name>
    <name type="synonym">Flexibacter tractuosus</name>
    <dbReference type="NCBI Taxonomy" id="643867"/>
    <lineage>
        <taxon>Bacteria</taxon>
        <taxon>Pseudomonadati</taxon>
        <taxon>Bacteroidota</taxon>
        <taxon>Cytophagia</taxon>
        <taxon>Cytophagales</taxon>
        <taxon>Marivirgaceae</taxon>
        <taxon>Marivirga</taxon>
    </lineage>
</organism>
<evidence type="ECO:0000313" key="2">
    <source>
        <dbReference type="Proteomes" id="UP000008720"/>
    </source>
</evidence>
<dbReference type="OrthoDB" id="9796999at2"/>
<dbReference type="STRING" id="643867.Ftrac_1307"/>
<keyword evidence="2" id="KW-1185">Reference proteome</keyword>
<evidence type="ECO:0000313" key="1">
    <source>
        <dbReference type="EMBL" id="ADR21298.1"/>
    </source>
</evidence>
<reference evidence="1 2" key="1">
    <citation type="journal article" date="2011" name="Stand. Genomic Sci.">
        <title>Complete genome sequence of Marivirga tractuosa type strain (H-43).</title>
        <authorList>
            <person name="Pagani I."/>
            <person name="Chertkov O."/>
            <person name="Lapidus A."/>
            <person name="Lucas S."/>
            <person name="Del Rio T.G."/>
            <person name="Tice H."/>
            <person name="Copeland A."/>
            <person name="Cheng J.F."/>
            <person name="Nolan M."/>
            <person name="Saunders E."/>
            <person name="Pitluck S."/>
            <person name="Held B."/>
            <person name="Goodwin L."/>
            <person name="Liolios K."/>
            <person name="Ovchinikova G."/>
            <person name="Ivanova N."/>
            <person name="Mavromatis K."/>
            <person name="Pati A."/>
            <person name="Chen A."/>
            <person name="Palaniappan K."/>
            <person name="Land M."/>
            <person name="Hauser L."/>
            <person name="Jeffries C.D."/>
            <person name="Detter J.C."/>
            <person name="Han C."/>
            <person name="Tapia R."/>
            <person name="Ngatchou-Djao O.D."/>
            <person name="Rohde M."/>
            <person name="Goker M."/>
            <person name="Spring S."/>
            <person name="Sikorski J."/>
            <person name="Woyke T."/>
            <person name="Bristow J."/>
            <person name="Eisen J.A."/>
            <person name="Markowitz V."/>
            <person name="Hugenholtz P."/>
            <person name="Klenk H.P."/>
            <person name="Kyrpides N.C."/>
        </authorList>
    </citation>
    <scope>NUCLEOTIDE SEQUENCE [LARGE SCALE GENOMIC DNA]</scope>
    <source>
        <strain evidence="2">ATCC 23168 / DSM 4126 / NBRC 15989 / NCIMB 1408 / VKM B-1430 / H-43</strain>
    </source>
</reference>
<dbReference type="HOGENOM" id="CLU_076645_2_0_10"/>
<protein>
    <recommendedName>
        <fullName evidence="3">Bacteriocin-protection protein, YdeI/OmpD-associated family</fullName>
    </recommendedName>
</protein>
<gene>
    <name evidence="1" type="ordered locus">Ftrac_1307</name>
</gene>
<accession>E4TLH7</accession>
<evidence type="ECO:0008006" key="3">
    <source>
        <dbReference type="Google" id="ProtNLM"/>
    </source>
</evidence>
<sequence>MKEAEEICPSSREEWRDWLELNHKEKDAVWLVFYKKSTPNFNLSWSDSVDESLCFGWIDSTKKTIDDERFIQYFSKRRPKSNWSKVNKDKVKNLIDQGLMKDAGFKSIEVAKKNGSWTILDTVERLEIPEDLERELRRKKGALQYFESLNKSSKKGFLYWVASAKRDNTRNKRISEIVENASVQMKPKQFR</sequence>
<dbReference type="EMBL" id="CP002349">
    <property type="protein sequence ID" value="ADR21298.1"/>
    <property type="molecule type" value="Genomic_DNA"/>
</dbReference>
<dbReference type="AlphaFoldDB" id="E4TLH7"/>
<name>E4TLH7_MARTH</name>
<dbReference type="Proteomes" id="UP000008720">
    <property type="component" value="Chromosome"/>
</dbReference>
<dbReference type="KEGG" id="mtt:Ftrac_1307"/>
<dbReference type="eggNOG" id="COG4430">
    <property type="taxonomic scope" value="Bacteria"/>
</dbReference>
<proteinExistence type="predicted"/>
<dbReference type="Pfam" id="PF13376">
    <property type="entry name" value="OmdA"/>
    <property type="match status" value="1"/>
</dbReference>